<reference evidence="1" key="1">
    <citation type="submission" date="2025-08" db="UniProtKB">
        <authorList>
            <consortium name="Ensembl"/>
        </authorList>
    </citation>
    <scope>IDENTIFICATION</scope>
</reference>
<protein>
    <submittedName>
        <fullName evidence="1">Uncharacterized protein</fullName>
    </submittedName>
</protein>
<name>A0A8C6YWK8_NOTPE</name>
<organism evidence="1 2">
    <name type="scientific">Nothoprocta perdicaria</name>
    <name type="common">Chilean tinamou</name>
    <name type="synonym">Crypturus perdicarius</name>
    <dbReference type="NCBI Taxonomy" id="30464"/>
    <lineage>
        <taxon>Eukaryota</taxon>
        <taxon>Metazoa</taxon>
        <taxon>Chordata</taxon>
        <taxon>Craniata</taxon>
        <taxon>Vertebrata</taxon>
        <taxon>Euteleostomi</taxon>
        <taxon>Archelosauria</taxon>
        <taxon>Archosauria</taxon>
        <taxon>Dinosauria</taxon>
        <taxon>Saurischia</taxon>
        <taxon>Theropoda</taxon>
        <taxon>Coelurosauria</taxon>
        <taxon>Aves</taxon>
        <taxon>Palaeognathae</taxon>
        <taxon>Tinamiformes</taxon>
        <taxon>Tinamidae</taxon>
        <taxon>Nothoprocta</taxon>
    </lineage>
</organism>
<reference evidence="1" key="2">
    <citation type="submission" date="2025-09" db="UniProtKB">
        <authorList>
            <consortium name="Ensembl"/>
        </authorList>
    </citation>
    <scope>IDENTIFICATION</scope>
</reference>
<dbReference type="Ensembl" id="ENSNPET00000005071.1">
    <property type="protein sequence ID" value="ENSNPEP00000004944.1"/>
    <property type="gene ID" value="ENSNPEG00000003768.1"/>
</dbReference>
<sequence length="121" mass="13333">MEKNTKVIKSQHSGLPNAPWCTLGHLLTCHRHLAQTGPQPNPAVPAYTWSSCTAQAFGPHFHAALFLAEFKQVCAKKLGNYLFSGAWNSPQTCWHRCLGPINTLSDPHLPGTQLSLIPQQH</sequence>
<dbReference type="AlphaFoldDB" id="A0A8C6YWK8"/>
<accession>A0A8C6YWK8</accession>
<proteinExistence type="predicted"/>
<keyword evidence="2" id="KW-1185">Reference proteome</keyword>
<dbReference type="Proteomes" id="UP000694420">
    <property type="component" value="Unplaced"/>
</dbReference>
<evidence type="ECO:0000313" key="1">
    <source>
        <dbReference type="Ensembl" id="ENSNPEP00000004944.1"/>
    </source>
</evidence>
<evidence type="ECO:0000313" key="2">
    <source>
        <dbReference type="Proteomes" id="UP000694420"/>
    </source>
</evidence>